<dbReference type="GO" id="GO:0006310">
    <property type="term" value="P:DNA recombination"/>
    <property type="evidence" value="ECO:0007669"/>
    <property type="project" value="InterPro"/>
</dbReference>
<gene>
    <name evidence="9" type="ORF">FC49_GL000248</name>
</gene>
<dbReference type="Pfam" id="PF00270">
    <property type="entry name" value="DEAD"/>
    <property type="match status" value="1"/>
</dbReference>
<dbReference type="Pfam" id="PF00271">
    <property type="entry name" value="Helicase_C"/>
    <property type="match status" value="1"/>
</dbReference>
<dbReference type="GO" id="GO:0043590">
    <property type="term" value="C:bacterial nucleoid"/>
    <property type="evidence" value="ECO:0007669"/>
    <property type="project" value="TreeGrafter"/>
</dbReference>
<dbReference type="SMART" id="SM00487">
    <property type="entry name" value="DEXDc"/>
    <property type="match status" value="1"/>
</dbReference>
<dbReference type="GO" id="GO:0003676">
    <property type="term" value="F:nucleic acid binding"/>
    <property type="evidence" value="ECO:0007669"/>
    <property type="project" value="InterPro"/>
</dbReference>
<keyword evidence="2" id="KW-0378">Hydrolase</keyword>
<dbReference type="SUPFAM" id="SSF52540">
    <property type="entry name" value="P-loop containing nucleoside triphosphate hydrolases"/>
    <property type="match status" value="1"/>
</dbReference>
<evidence type="ECO:0000313" key="10">
    <source>
        <dbReference type="Proteomes" id="UP000050973"/>
    </source>
</evidence>
<dbReference type="GO" id="GO:0016787">
    <property type="term" value="F:hydrolase activity"/>
    <property type="evidence" value="ECO:0007669"/>
    <property type="project" value="UniProtKB-KW"/>
</dbReference>
<dbReference type="InterPro" id="IPR032284">
    <property type="entry name" value="RecQ_Zn-bd"/>
</dbReference>
<dbReference type="PANTHER" id="PTHR13710:SF84">
    <property type="entry name" value="ATP-DEPENDENT DNA HELICASE RECS-RELATED"/>
    <property type="match status" value="1"/>
</dbReference>
<dbReference type="SMART" id="SM00490">
    <property type="entry name" value="HELICc"/>
    <property type="match status" value="1"/>
</dbReference>
<sequence length="477" mass="53843">MNRDRLYQALQHHFGYQEFRDGQLATIEAILAGQDTMAILPTGGGKSLLYQLPAYLRPGIVLIVSPLISLMQDQVDRLHRRGEKRVLLLSGQDRRTRDQQLSQLDRAKFVFASPEILANPAVAACLRRVNVAMLTIDEAHCISQWGPDFRPEYLLLRRFREELGTPPTLLLTATATPRVQADIIAKMGLTADEVTVIRRSVNRANIFLAVEELASPDEKAARLLQLVKELSGAGIIYFASRRLATATADWLQKQSGLAVAAYHAGMPAADRFRVQQQFMADDLQLICATSAFGMGVDKDDIRFIIHYHQPTNLADYVQEIGRAGRDGRQSVAVLLTCPGDDLLARQLTTVDLPPLGLLEKVHAGQLPPSALGSNHDLFTFYFRQHYTADQIVAAFKKRHRQTNRQLVQVQRYLRLTSCRRAFLLNYFGEQVVEQDRCCDSEVPDWRSQSLLPPRQQQVRQTVNDNWDQHLQTLLNLS</sequence>
<dbReference type="PANTHER" id="PTHR13710">
    <property type="entry name" value="DNA HELICASE RECQ FAMILY MEMBER"/>
    <property type="match status" value="1"/>
</dbReference>
<name>A0A0R1WGN3_9LACO</name>
<dbReference type="Gene3D" id="3.40.50.300">
    <property type="entry name" value="P-loop containing nucleotide triphosphate hydrolases"/>
    <property type="match status" value="2"/>
</dbReference>
<evidence type="ECO:0000256" key="4">
    <source>
        <dbReference type="ARBA" id="ARBA00022840"/>
    </source>
</evidence>
<keyword evidence="1" id="KW-0547">Nucleotide-binding</keyword>
<evidence type="ECO:0000256" key="3">
    <source>
        <dbReference type="ARBA" id="ARBA00022806"/>
    </source>
</evidence>
<dbReference type="InterPro" id="IPR014001">
    <property type="entry name" value="Helicase_ATP-bd"/>
</dbReference>
<protein>
    <recommendedName>
        <fullName evidence="5">ATP-dependent DNA helicase RecQ</fullName>
    </recommendedName>
    <alternativeName>
        <fullName evidence="6">DNA 3'-5' helicase RecQ</fullName>
    </alternativeName>
</protein>
<dbReference type="CDD" id="cd17920">
    <property type="entry name" value="DEXHc_RecQ"/>
    <property type="match status" value="1"/>
</dbReference>
<dbReference type="NCBIfam" id="TIGR00614">
    <property type="entry name" value="recQ_fam"/>
    <property type="match status" value="1"/>
</dbReference>
<dbReference type="InterPro" id="IPR027417">
    <property type="entry name" value="P-loop_NTPase"/>
</dbReference>
<dbReference type="PROSITE" id="PS51192">
    <property type="entry name" value="HELICASE_ATP_BIND_1"/>
    <property type="match status" value="1"/>
</dbReference>
<dbReference type="AlphaFoldDB" id="A0A0R1WGN3"/>
<dbReference type="GO" id="GO:0005737">
    <property type="term" value="C:cytoplasm"/>
    <property type="evidence" value="ECO:0007669"/>
    <property type="project" value="TreeGrafter"/>
</dbReference>
<dbReference type="InterPro" id="IPR001650">
    <property type="entry name" value="Helicase_C-like"/>
</dbReference>
<dbReference type="PROSITE" id="PS51194">
    <property type="entry name" value="HELICASE_CTER"/>
    <property type="match status" value="1"/>
</dbReference>
<dbReference type="Pfam" id="PF16124">
    <property type="entry name" value="RecQ_Zn_bind"/>
    <property type="match status" value="1"/>
</dbReference>
<dbReference type="GO" id="GO:0005524">
    <property type="term" value="F:ATP binding"/>
    <property type="evidence" value="ECO:0007669"/>
    <property type="project" value="UniProtKB-KW"/>
</dbReference>
<reference evidence="9 10" key="1">
    <citation type="journal article" date="2015" name="Genome Announc.">
        <title>Expanding the biotechnology potential of lactobacilli through comparative genomics of 213 strains and associated genera.</title>
        <authorList>
            <person name="Sun Z."/>
            <person name="Harris H.M."/>
            <person name="McCann A."/>
            <person name="Guo C."/>
            <person name="Argimon S."/>
            <person name="Zhang W."/>
            <person name="Yang X."/>
            <person name="Jeffery I.B."/>
            <person name="Cooney J.C."/>
            <person name="Kagawa T.F."/>
            <person name="Liu W."/>
            <person name="Song Y."/>
            <person name="Salvetti E."/>
            <person name="Wrobel A."/>
            <person name="Rasinkangas P."/>
            <person name="Parkhill J."/>
            <person name="Rea M.C."/>
            <person name="O'Sullivan O."/>
            <person name="Ritari J."/>
            <person name="Douillard F.P."/>
            <person name="Paul Ross R."/>
            <person name="Yang R."/>
            <person name="Briner A.E."/>
            <person name="Felis G.E."/>
            <person name="de Vos W.M."/>
            <person name="Barrangou R."/>
            <person name="Klaenhammer T.R."/>
            <person name="Caufield P.W."/>
            <person name="Cui Y."/>
            <person name="Zhang H."/>
            <person name="O'Toole P.W."/>
        </authorList>
    </citation>
    <scope>NUCLEOTIDE SEQUENCE [LARGE SCALE GENOMIC DNA]</scope>
    <source>
        <strain evidence="9 10">DSM 4864</strain>
    </source>
</reference>
<dbReference type="GO" id="GO:0030894">
    <property type="term" value="C:replisome"/>
    <property type="evidence" value="ECO:0007669"/>
    <property type="project" value="TreeGrafter"/>
</dbReference>
<feature type="domain" description="Helicase C-terminal" evidence="8">
    <location>
        <begin position="222"/>
        <end position="374"/>
    </location>
</feature>
<evidence type="ECO:0000256" key="6">
    <source>
        <dbReference type="ARBA" id="ARBA00044550"/>
    </source>
</evidence>
<keyword evidence="4" id="KW-0067">ATP-binding</keyword>
<dbReference type="GO" id="GO:0006281">
    <property type="term" value="P:DNA repair"/>
    <property type="evidence" value="ECO:0007669"/>
    <property type="project" value="TreeGrafter"/>
</dbReference>
<accession>A0A0R1WGN3</accession>
<evidence type="ECO:0000313" key="9">
    <source>
        <dbReference type="EMBL" id="KRM17086.1"/>
    </source>
</evidence>
<dbReference type="Proteomes" id="UP000050973">
    <property type="component" value="Unassembled WGS sequence"/>
</dbReference>
<dbReference type="RefSeq" id="WP_056983852.1">
    <property type="nucleotide sequence ID" value="NZ_AZGE01000001.1"/>
</dbReference>
<dbReference type="GO" id="GO:0043138">
    <property type="term" value="F:3'-5' DNA helicase activity"/>
    <property type="evidence" value="ECO:0007669"/>
    <property type="project" value="TreeGrafter"/>
</dbReference>
<dbReference type="GO" id="GO:0009378">
    <property type="term" value="F:four-way junction helicase activity"/>
    <property type="evidence" value="ECO:0007669"/>
    <property type="project" value="TreeGrafter"/>
</dbReference>
<evidence type="ECO:0000256" key="1">
    <source>
        <dbReference type="ARBA" id="ARBA00022741"/>
    </source>
</evidence>
<dbReference type="EMBL" id="AZGE01000001">
    <property type="protein sequence ID" value="KRM17086.1"/>
    <property type="molecule type" value="Genomic_DNA"/>
</dbReference>
<dbReference type="InterPro" id="IPR011545">
    <property type="entry name" value="DEAD/DEAH_box_helicase_dom"/>
</dbReference>
<evidence type="ECO:0000256" key="5">
    <source>
        <dbReference type="ARBA" id="ARBA00044535"/>
    </source>
</evidence>
<evidence type="ECO:0000259" key="8">
    <source>
        <dbReference type="PROSITE" id="PS51194"/>
    </source>
</evidence>
<dbReference type="InterPro" id="IPR004589">
    <property type="entry name" value="DNA_helicase_ATP-dep_RecQ"/>
</dbReference>
<feature type="domain" description="Helicase ATP-binding" evidence="7">
    <location>
        <begin position="27"/>
        <end position="193"/>
    </location>
</feature>
<dbReference type="PATRIC" id="fig|1423779.3.peg.251"/>
<proteinExistence type="predicted"/>
<comment type="caution">
    <text evidence="9">The sequence shown here is derived from an EMBL/GenBank/DDBJ whole genome shotgun (WGS) entry which is preliminary data.</text>
</comment>
<keyword evidence="3 9" id="KW-0347">Helicase</keyword>
<evidence type="ECO:0000259" key="7">
    <source>
        <dbReference type="PROSITE" id="PS51192"/>
    </source>
</evidence>
<evidence type="ECO:0000256" key="2">
    <source>
        <dbReference type="ARBA" id="ARBA00022801"/>
    </source>
</evidence>
<organism evidence="9 10">
    <name type="scientific">Limosilactobacillus oris DSM 4864</name>
    <dbReference type="NCBI Taxonomy" id="1423779"/>
    <lineage>
        <taxon>Bacteria</taxon>
        <taxon>Bacillati</taxon>
        <taxon>Bacillota</taxon>
        <taxon>Bacilli</taxon>
        <taxon>Lactobacillales</taxon>
        <taxon>Lactobacillaceae</taxon>
        <taxon>Limosilactobacillus</taxon>
    </lineage>
</organism>